<dbReference type="GeneID" id="102810760"/>
<evidence type="ECO:0000256" key="5">
    <source>
        <dbReference type="ARBA" id="ARBA00023136"/>
    </source>
</evidence>
<dbReference type="PRINTS" id="PR00526">
    <property type="entry name" value="FMETLEUPHER"/>
</dbReference>
<keyword evidence="6" id="KW-1015">Disulfide bond</keyword>
<dbReference type="InterPro" id="IPR017452">
    <property type="entry name" value="GPCR_Rhodpsn_7TM"/>
</dbReference>
<keyword evidence="8 10" id="KW-0807">Transducer</keyword>
<dbReference type="AlphaFoldDB" id="A0A9B0TXD1"/>
<evidence type="ECO:0000256" key="9">
    <source>
        <dbReference type="ARBA" id="ARBA00025736"/>
    </source>
</evidence>
<dbReference type="Proteomes" id="UP000504623">
    <property type="component" value="Unplaced"/>
</dbReference>
<feature type="transmembrane region" description="Helical" evidence="11">
    <location>
        <begin position="236"/>
        <end position="253"/>
    </location>
</feature>
<keyword evidence="2 10" id="KW-0812">Transmembrane</keyword>
<dbReference type="Pfam" id="PF00001">
    <property type="entry name" value="7tm_1"/>
    <property type="match status" value="1"/>
</dbReference>
<dbReference type="GO" id="GO:0004875">
    <property type="term" value="F:complement receptor activity"/>
    <property type="evidence" value="ECO:0007669"/>
    <property type="project" value="TreeGrafter"/>
</dbReference>
<dbReference type="InterPro" id="IPR000276">
    <property type="entry name" value="GPCR_Rhodpsn"/>
</dbReference>
<comment type="subcellular location">
    <subcellularLocation>
        <location evidence="1">Membrane</location>
        <topology evidence="1">Multi-pass membrane protein</topology>
    </subcellularLocation>
</comment>
<dbReference type="FunFam" id="1.20.1070.10:FF:000034">
    <property type="entry name" value="G-protein coupled receptor 1"/>
    <property type="match status" value="1"/>
</dbReference>
<dbReference type="GO" id="GO:0004982">
    <property type="term" value="F:N-formyl peptide receptor activity"/>
    <property type="evidence" value="ECO:0007669"/>
    <property type="project" value="TreeGrafter"/>
</dbReference>
<evidence type="ECO:0000256" key="2">
    <source>
        <dbReference type="ARBA" id="ARBA00022692"/>
    </source>
</evidence>
<dbReference type="PROSITE" id="PS00237">
    <property type="entry name" value="G_PROTEIN_RECEP_F1_1"/>
    <property type="match status" value="1"/>
</dbReference>
<dbReference type="GO" id="GO:0005886">
    <property type="term" value="C:plasma membrane"/>
    <property type="evidence" value="ECO:0007669"/>
    <property type="project" value="TreeGrafter"/>
</dbReference>
<dbReference type="SUPFAM" id="SSF81321">
    <property type="entry name" value="Family A G protein-coupled receptor-like"/>
    <property type="match status" value="1"/>
</dbReference>
<name>A0A9B0TXD1_CHRAS</name>
<dbReference type="PRINTS" id="PR00237">
    <property type="entry name" value="GPCRRHODOPSN"/>
</dbReference>
<organism evidence="13 14">
    <name type="scientific">Chrysochloris asiatica</name>
    <name type="common">Cape golden mole</name>
    <dbReference type="NCBI Taxonomy" id="185453"/>
    <lineage>
        <taxon>Eukaryota</taxon>
        <taxon>Metazoa</taxon>
        <taxon>Chordata</taxon>
        <taxon>Craniata</taxon>
        <taxon>Vertebrata</taxon>
        <taxon>Euteleostomi</taxon>
        <taxon>Mammalia</taxon>
        <taxon>Eutheria</taxon>
        <taxon>Afrotheria</taxon>
        <taxon>Chrysochloridae</taxon>
        <taxon>Chrysochlorinae</taxon>
        <taxon>Chrysochloris</taxon>
    </lineage>
</organism>
<evidence type="ECO:0000256" key="1">
    <source>
        <dbReference type="ARBA" id="ARBA00004141"/>
    </source>
</evidence>
<keyword evidence="5 11" id="KW-0472">Membrane</keyword>
<reference evidence="14" key="1">
    <citation type="submission" date="2025-08" db="UniProtKB">
        <authorList>
            <consortium name="RefSeq"/>
        </authorList>
    </citation>
    <scope>IDENTIFICATION</scope>
    <source>
        <tissue evidence="14">Spleen</tissue>
    </source>
</reference>
<dbReference type="RefSeq" id="XP_006868414.1">
    <property type="nucleotide sequence ID" value="XM_006868352.1"/>
</dbReference>
<proteinExistence type="inferred from homology"/>
<keyword evidence="13" id="KW-1185">Reference proteome</keyword>
<evidence type="ECO:0000313" key="13">
    <source>
        <dbReference type="Proteomes" id="UP000504623"/>
    </source>
</evidence>
<dbReference type="CTD" id="2358"/>
<accession>A0A9B0TXD1</accession>
<dbReference type="GO" id="GO:0007200">
    <property type="term" value="P:phospholipase C-activating G protein-coupled receptor signaling pathway"/>
    <property type="evidence" value="ECO:0007669"/>
    <property type="project" value="TreeGrafter"/>
</dbReference>
<evidence type="ECO:0000256" key="10">
    <source>
        <dbReference type="RuleBase" id="RU000688"/>
    </source>
</evidence>
<feature type="transmembrane region" description="Helical" evidence="11">
    <location>
        <begin position="24"/>
        <end position="49"/>
    </location>
</feature>
<evidence type="ECO:0000256" key="3">
    <source>
        <dbReference type="ARBA" id="ARBA00022989"/>
    </source>
</evidence>
<gene>
    <name evidence="14" type="primary">FPR2</name>
</gene>
<evidence type="ECO:0000256" key="8">
    <source>
        <dbReference type="ARBA" id="ARBA00023224"/>
    </source>
</evidence>
<dbReference type="GO" id="GO:0007204">
    <property type="term" value="P:positive regulation of cytosolic calcium ion concentration"/>
    <property type="evidence" value="ECO:0007669"/>
    <property type="project" value="TreeGrafter"/>
</dbReference>
<feature type="domain" description="G-protein coupled receptors family 1 profile" evidence="12">
    <location>
        <begin position="40"/>
        <end position="299"/>
    </location>
</feature>
<feature type="transmembrane region" description="Helical" evidence="11">
    <location>
        <begin position="273"/>
        <end position="302"/>
    </location>
</feature>
<evidence type="ECO:0000256" key="7">
    <source>
        <dbReference type="ARBA" id="ARBA00023170"/>
    </source>
</evidence>
<evidence type="ECO:0000313" key="14">
    <source>
        <dbReference type="RefSeq" id="XP_006868414.1"/>
    </source>
</evidence>
<dbReference type="InterPro" id="IPR000826">
    <property type="entry name" value="Formyl_rcpt-rel"/>
</dbReference>
<feature type="transmembrane region" description="Helical" evidence="11">
    <location>
        <begin position="137"/>
        <end position="160"/>
    </location>
</feature>
<comment type="similarity">
    <text evidence="9">Belongs to the chemokine-like receptor (CMKLR) family.</text>
</comment>
<evidence type="ECO:0000256" key="4">
    <source>
        <dbReference type="ARBA" id="ARBA00023040"/>
    </source>
</evidence>
<dbReference type="PANTHER" id="PTHR24225:SF16">
    <property type="entry name" value="N-FORMYL PEPTIDE RECEPTOR 3"/>
    <property type="match status" value="1"/>
</dbReference>
<evidence type="ECO:0000259" key="12">
    <source>
        <dbReference type="PROSITE" id="PS50262"/>
    </source>
</evidence>
<keyword evidence="4 10" id="KW-0297">G-protein coupled receptor</keyword>
<dbReference type="PROSITE" id="PS50262">
    <property type="entry name" value="G_PROTEIN_RECEP_F1_2"/>
    <property type="match status" value="1"/>
</dbReference>
<dbReference type="PANTHER" id="PTHR24225">
    <property type="entry name" value="CHEMOTACTIC RECEPTOR"/>
    <property type="match status" value="1"/>
</dbReference>
<protein>
    <submittedName>
        <fullName evidence="14">N-formyl peptide receptor 2</fullName>
    </submittedName>
</protein>
<keyword evidence="3 11" id="KW-1133">Transmembrane helix</keyword>
<evidence type="ECO:0000256" key="11">
    <source>
        <dbReference type="SAM" id="Phobius"/>
    </source>
</evidence>
<sequence>METNFSSPLKECDAIFHVPDILKMFSLVILGVTFVLGTLGNGLVIWVAGFQMTRTATTISYLNLALADFSFTVTLPFHIVSMAMKQWPFGPFLCKFIHIVMGLNLNGSIFLLSFIALDRCICVLHPVWTQIHRTVGLAKKMITGLWILAIVCTLPSAIFFKIVNDKEGKTQCLVNCTSWSGTHEEVMDVIISVSLVSGIINFILGFSTPMSIITICYGLIAANIHRRGLIKSSRPLRVLTAVVVSFFLCWFPFELVALLRTVWPRDVMSNSKYMKILVCLANPMSCLAAFNSCLNPMLYVFVGQDFQKRLIHSLPTSVARALREDPGQIGDNAAANDTSLPSSAELQAV</sequence>
<feature type="transmembrane region" description="Helical" evidence="11">
    <location>
        <begin position="61"/>
        <end position="84"/>
    </location>
</feature>
<dbReference type="Gene3D" id="1.20.1070.10">
    <property type="entry name" value="Rhodopsin 7-helix transmembrane proteins"/>
    <property type="match status" value="1"/>
</dbReference>
<dbReference type="GO" id="GO:0006954">
    <property type="term" value="P:inflammatory response"/>
    <property type="evidence" value="ECO:0007669"/>
    <property type="project" value="TreeGrafter"/>
</dbReference>
<feature type="transmembrane region" description="Helical" evidence="11">
    <location>
        <begin position="199"/>
        <end position="224"/>
    </location>
</feature>
<evidence type="ECO:0000256" key="6">
    <source>
        <dbReference type="ARBA" id="ARBA00023157"/>
    </source>
</evidence>
<dbReference type="OrthoDB" id="6088892at2759"/>
<feature type="transmembrane region" description="Helical" evidence="11">
    <location>
        <begin position="96"/>
        <end position="117"/>
    </location>
</feature>
<keyword evidence="7 10" id="KW-0675">Receptor</keyword>
<comment type="similarity">
    <text evidence="10">Belongs to the G-protein coupled receptor 1 family.</text>
</comment>